<dbReference type="SMART" id="SM00421">
    <property type="entry name" value="HTH_LUXR"/>
    <property type="match status" value="1"/>
</dbReference>
<evidence type="ECO:0000313" key="6">
    <source>
        <dbReference type="EMBL" id="TGA95453.1"/>
    </source>
</evidence>
<protein>
    <submittedName>
        <fullName evidence="6">LuxR family transcriptional regulator</fullName>
    </submittedName>
</protein>
<dbReference type="PRINTS" id="PR00038">
    <property type="entry name" value="HTHLUXR"/>
</dbReference>
<evidence type="ECO:0000256" key="1">
    <source>
        <dbReference type="ARBA" id="ARBA00023015"/>
    </source>
</evidence>
<keyword evidence="1" id="KW-0805">Transcription regulation</keyword>
<name>A0A4Z0GG51_9ACTN</name>
<dbReference type="Pfam" id="PF00196">
    <property type="entry name" value="GerE"/>
    <property type="match status" value="1"/>
</dbReference>
<dbReference type="PANTHER" id="PTHR44688:SF16">
    <property type="entry name" value="DNA-BINDING TRANSCRIPTIONAL ACTIVATOR DEVR_DOSR"/>
    <property type="match status" value="1"/>
</dbReference>
<dbReference type="EMBL" id="SRID01000320">
    <property type="protein sequence ID" value="TGA95453.1"/>
    <property type="molecule type" value="Genomic_DNA"/>
</dbReference>
<dbReference type="Gene3D" id="1.10.10.10">
    <property type="entry name" value="Winged helix-like DNA-binding domain superfamily/Winged helix DNA-binding domain"/>
    <property type="match status" value="1"/>
</dbReference>
<dbReference type="SUPFAM" id="SSF46894">
    <property type="entry name" value="C-terminal effector domain of the bipartite response regulators"/>
    <property type="match status" value="1"/>
</dbReference>
<feature type="domain" description="HTH luxR-type" evidence="5">
    <location>
        <begin position="24"/>
        <end position="89"/>
    </location>
</feature>
<dbReference type="PANTHER" id="PTHR44688">
    <property type="entry name" value="DNA-BINDING TRANSCRIPTIONAL ACTIVATOR DEVR_DOSR"/>
    <property type="match status" value="1"/>
</dbReference>
<reference evidence="6 7" key="1">
    <citation type="submission" date="2019-03" db="EMBL/GenBank/DDBJ databases">
        <authorList>
            <person name="Gonzalez-Pimentel J.L."/>
        </authorList>
    </citation>
    <scope>NUCLEOTIDE SEQUENCE [LARGE SCALE GENOMIC DNA]</scope>
    <source>
        <strain evidence="6 7">JCM 31289</strain>
    </source>
</reference>
<evidence type="ECO:0000259" key="5">
    <source>
        <dbReference type="PROSITE" id="PS50043"/>
    </source>
</evidence>
<dbReference type="InterPro" id="IPR000792">
    <property type="entry name" value="Tscrpt_reg_LuxR_C"/>
</dbReference>
<evidence type="ECO:0000256" key="3">
    <source>
        <dbReference type="ARBA" id="ARBA00023163"/>
    </source>
</evidence>
<dbReference type="InterPro" id="IPR016032">
    <property type="entry name" value="Sig_transdc_resp-reg_C-effctor"/>
</dbReference>
<keyword evidence="3" id="KW-0804">Transcription</keyword>
<evidence type="ECO:0000256" key="2">
    <source>
        <dbReference type="ARBA" id="ARBA00023125"/>
    </source>
</evidence>
<feature type="region of interest" description="Disordered" evidence="4">
    <location>
        <begin position="1"/>
        <end position="22"/>
    </location>
</feature>
<dbReference type="GO" id="GO:0006355">
    <property type="term" value="P:regulation of DNA-templated transcription"/>
    <property type="evidence" value="ECO:0007669"/>
    <property type="project" value="InterPro"/>
</dbReference>
<dbReference type="AlphaFoldDB" id="A0A4Z0GG51"/>
<keyword evidence="2" id="KW-0238">DNA-binding</keyword>
<evidence type="ECO:0000313" key="7">
    <source>
        <dbReference type="Proteomes" id="UP000297948"/>
    </source>
</evidence>
<organism evidence="6 7">
    <name type="scientific">Streptomyces palmae</name>
    <dbReference type="NCBI Taxonomy" id="1701085"/>
    <lineage>
        <taxon>Bacteria</taxon>
        <taxon>Bacillati</taxon>
        <taxon>Actinomycetota</taxon>
        <taxon>Actinomycetes</taxon>
        <taxon>Kitasatosporales</taxon>
        <taxon>Streptomycetaceae</taxon>
        <taxon>Streptomyces</taxon>
    </lineage>
</organism>
<keyword evidence="7" id="KW-1185">Reference proteome</keyword>
<dbReference type="Proteomes" id="UP000297948">
    <property type="component" value="Unassembled WGS sequence"/>
</dbReference>
<gene>
    <name evidence="6" type="ORF">E4099_25310</name>
</gene>
<dbReference type="GO" id="GO:0003677">
    <property type="term" value="F:DNA binding"/>
    <property type="evidence" value="ECO:0007669"/>
    <property type="project" value="UniProtKB-KW"/>
</dbReference>
<proteinExistence type="predicted"/>
<dbReference type="OrthoDB" id="4865864at2"/>
<evidence type="ECO:0000256" key="4">
    <source>
        <dbReference type="SAM" id="MobiDB-lite"/>
    </source>
</evidence>
<accession>A0A4Z0GG51</accession>
<sequence>MTRLPTVKQTGCSHRRMGHDPESGLARLESLTGREREVLSLLGTGFGNRELALELGIAERTVKAHIASIVEKTGQQTRTQAAIVAALAHEELCSDAACTRHPMRLPAQKALCPRHGVPAKVQPGLRIHRGLRG</sequence>
<dbReference type="CDD" id="cd06170">
    <property type="entry name" value="LuxR_C_like"/>
    <property type="match status" value="1"/>
</dbReference>
<dbReference type="PROSITE" id="PS50043">
    <property type="entry name" value="HTH_LUXR_2"/>
    <property type="match status" value="1"/>
</dbReference>
<dbReference type="InterPro" id="IPR036388">
    <property type="entry name" value="WH-like_DNA-bd_sf"/>
</dbReference>
<comment type="caution">
    <text evidence="6">The sequence shown here is derived from an EMBL/GenBank/DDBJ whole genome shotgun (WGS) entry which is preliminary data.</text>
</comment>